<dbReference type="AlphaFoldDB" id="A0A6A5Z3F8"/>
<evidence type="ECO:0000313" key="7">
    <source>
        <dbReference type="EMBL" id="KAF2113533.1"/>
    </source>
</evidence>
<feature type="transmembrane region" description="Helical" evidence="5">
    <location>
        <begin position="21"/>
        <end position="46"/>
    </location>
</feature>
<dbReference type="PANTHER" id="PTHR23501">
    <property type="entry name" value="MAJOR FACILITATOR SUPERFAMILY"/>
    <property type="match status" value="1"/>
</dbReference>
<protein>
    <submittedName>
        <fullName evidence="7">Major facilitator superfamily domain-containing protein</fullName>
    </submittedName>
</protein>
<dbReference type="Pfam" id="PF07690">
    <property type="entry name" value="MFS_1"/>
    <property type="match status" value="1"/>
</dbReference>
<feature type="domain" description="Major facilitator superfamily (MFS) profile" evidence="6">
    <location>
        <begin position="24"/>
        <end position="287"/>
    </location>
</feature>
<evidence type="ECO:0000313" key="8">
    <source>
        <dbReference type="Proteomes" id="UP000799770"/>
    </source>
</evidence>
<dbReference type="Proteomes" id="UP000799770">
    <property type="component" value="Unassembled WGS sequence"/>
</dbReference>
<evidence type="ECO:0000256" key="3">
    <source>
        <dbReference type="ARBA" id="ARBA00022989"/>
    </source>
</evidence>
<feature type="transmembrane region" description="Helical" evidence="5">
    <location>
        <begin position="227"/>
        <end position="249"/>
    </location>
</feature>
<dbReference type="SUPFAM" id="SSF103473">
    <property type="entry name" value="MFS general substrate transporter"/>
    <property type="match status" value="1"/>
</dbReference>
<dbReference type="GO" id="GO:0022857">
    <property type="term" value="F:transmembrane transporter activity"/>
    <property type="evidence" value="ECO:0007669"/>
    <property type="project" value="InterPro"/>
</dbReference>
<evidence type="ECO:0000256" key="4">
    <source>
        <dbReference type="ARBA" id="ARBA00023136"/>
    </source>
</evidence>
<feature type="transmembrane region" description="Helical" evidence="5">
    <location>
        <begin position="128"/>
        <end position="149"/>
    </location>
</feature>
<evidence type="ECO:0000259" key="6">
    <source>
        <dbReference type="PROSITE" id="PS50850"/>
    </source>
</evidence>
<sequence>MEETKGKQEATKAIHLSGWKLGVVIASLWLGTLLVAIDNTIIGIVVPKISTQFDSLEDVGWYGSSYLLTVTACGPNFGKLFKYFDPKYTYLAAIVGFEVGSVVCAAAPNFSSFIAGRAIAGLLDKRPMFLGIIVSVFGMAMGFGPPLGGAFTDGIGWRWCFWINLPIGGAVIALILLFLTLDGTLNDDRRQTTFSKLKSLDFVGAMLIFGAVCCLLLAVQWGGTKYAWISAPIIGLFVSLGLILIIFIAHQWWQGDKGTIPPRVLRQRPILTRSLFICFSHERWLLR</sequence>
<evidence type="ECO:0000256" key="5">
    <source>
        <dbReference type="SAM" id="Phobius"/>
    </source>
</evidence>
<dbReference type="EMBL" id="ML977327">
    <property type="protein sequence ID" value="KAF2113533.1"/>
    <property type="molecule type" value="Genomic_DNA"/>
</dbReference>
<evidence type="ECO:0000256" key="1">
    <source>
        <dbReference type="ARBA" id="ARBA00004141"/>
    </source>
</evidence>
<feature type="transmembrane region" description="Helical" evidence="5">
    <location>
        <begin position="88"/>
        <end position="107"/>
    </location>
</feature>
<dbReference type="PROSITE" id="PS50850">
    <property type="entry name" value="MFS"/>
    <property type="match status" value="1"/>
</dbReference>
<proteinExistence type="predicted"/>
<keyword evidence="8" id="KW-1185">Reference proteome</keyword>
<dbReference type="InterPro" id="IPR036259">
    <property type="entry name" value="MFS_trans_sf"/>
</dbReference>
<dbReference type="OrthoDB" id="10021397at2759"/>
<gene>
    <name evidence="7" type="ORF">BDV96DRAFT_688523</name>
</gene>
<evidence type="ECO:0000256" key="2">
    <source>
        <dbReference type="ARBA" id="ARBA00022692"/>
    </source>
</evidence>
<organism evidence="7 8">
    <name type="scientific">Lophiotrema nucula</name>
    <dbReference type="NCBI Taxonomy" id="690887"/>
    <lineage>
        <taxon>Eukaryota</taxon>
        <taxon>Fungi</taxon>
        <taxon>Dikarya</taxon>
        <taxon>Ascomycota</taxon>
        <taxon>Pezizomycotina</taxon>
        <taxon>Dothideomycetes</taxon>
        <taxon>Pleosporomycetidae</taxon>
        <taxon>Pleosporales</taxon>
        <taxon>Lophiotremataceae</taxon>
        <taxon>Lophiotrema</taxon>
    </lineage>
</organism>
<feature type="transmembrane region" description="Helical" evidence="5">
    <location>
        <begin position="161"/>
        <end position="181"/>
    </location>
</feature>
<feature type="transmembrane region" description="Helical" evidence="5">
    <location>
        <begin position="202"/>
        <end position="221"/>
    </location>
</feature>
<dbReference type="GO" id="GO:0005886">
    <property type="term" value="C:plasma membrane"/>
    <property type="evidence" value="ECO:0007669"/>
    <property type="project" value="TreeGrafter"/>
</dbReference>
<dbReference type="PANTHER" id="PTHR23501:SF199">
    <property type="entry name" value="MFS EFFLUX TRANSPORTER INPD-RELATED"/>
    <property type="match status" value="1"/>
</dbReference>
<dbReference type="Gene3D" id="1.20.1250.20">
    <property type="entry name" value="MFS general substrate transporter like domains"/>
    <property type="match status" value="1"/>
</dbReference>
<dbReference type="InterPro" id="IPR020846">
    <property type="entry name" value="MFS_dom"/>
</dbReference>
<dbReference type="InterPro" id="IPR011701">
    <property type="entry name" value="MFS"/>
</dbReference>
<reference evidence="7" key="1">
    <citation type="journal article" date="2020" name="Stud. Mycol.">
        <title>101 Dothideomycetes genomes: a test case for predicting lifestyles and emergence of pathogens.</title>
        <authorList>
            <person name="Haridas S."/>
            <person name="Albert R."/>
            <person name="Binder M."/>
            <person name="Bloem J."/>
            <person name="Labutti K."/>
            <person name="Salamov A."/>
            <person name="Andreopoulos B."/>
            <person name="Baker S."/>
            <person name="Barry K."/>
            <person name="Bills G."/>
            <person name="Bluhm B."/>
            <person name="Cannon C."/>
            <person name="Castanera R."/>
            <person name="Culley D."/>
            <person name="Daum C."/>
            <person name="Ezra D."/>
            <person name="Gonzalez J."/>
            <person name="Henrissat B."/>
            <person name="Kuo A."/>
            <person name="Liang C."/>
            <person name="Lipzen A."/>
            <person name="Lutzoni F."/>
            <person name="Magnuson J."/>
            <person name="Mondo S."/>
            <person name="Nolan M."/>
            <person name="Ohm R."/>
            <person name="Pangilinan J."/>
            <person name="Park H.-J."/>
            <person name="Ramirez L."/>
            <person name="Alfaro M."/>
            <person name="Sun H."/>
            <person name="Tritt A."/>
            <person name="Yoshinaga Y."/>
            <person name="Zwiers L.-H."/>
            <person name="Turgeon B."/>
            <person name="Goodwin S."/>
            <person name="Spatafora J."/>
            <person name="Crous P."/>
            <person name="Grigoriev I."/>
        </authorList>
    </citation>
    <scope>NUCLEOTIDE SEQUENCE</scope>
    <source>
        <strain evidence="7">CBS 627.86</strain>
    </source>
</reference>
<keyword evidence="3 5" id="KW-1133">Transmembrane helix</keyword>
<comment type="subcellular location">
    <subcellularLocation>
        <location evidence="1">Membrane</location>
        <topology evidence="1">Multi-pass membrane protein</topology>
    </subcellularLocation>
</comment>
<name>A0A6A5Z3F8_9PLEO</name>
<keyword evidence="4 5" id="KW-0472">Membrane</keyword>
<accession>A0A6A5Z3F8</accession>
<keyword evidence="2 5" id="KW-0812">Transmembrane</keyword>